<protein>
    <submittedName>
        <fullName evidence="2">Uncharacterized protein</fullName>
    </submittedName>
</protein>
<feature type="region of interest" description="Disordered" evidence="1">
    <location>
        <begin position="1"/>
        <end position="35"/>
    </location>
</feature>
<feature type="compositionally biased region" description="Low complexity" evidence="1">
    <location>
        <begin position="385"/>
        <end position="396"/>
    </location>
</feature>
<feature type="compositionally biased region" description="Gly residues" evidence="1">
    <location>
        <begin position="516"/>
        <end position="526"/>
    </location>
</feature>
<feature type="compositionally biased region" description="Low complexity" evidence="1">
    <location>
        <begin position="102"/>
        <end position="111"/>
    </location>
</feature>
<name>A0ABP3NKU0_9ACTN</name>
<evidence type="ECO:0000313" key="3">
    <source>
        <dbReference type="Proteomes" id="UP001501576"/>
    </source>
</evidence>
<evidence type="ECO:0000313" key="2">
    <source>
        <dbReference type="EMBL" id="GAA0546926.1"/>
    </source>
</evidence>
<accession>A0ABP3NKU0</accession>
<evidence type="ECO:0000256" key="1">
    <source>
        <dbReference type="SAM" id="MobiDB-lite"/>
    </source>
</evidence>
<sequence length="565" mass="57052">MGLLSWLAGHRRSGTGNTTHTGPETGTGRAAPPAVPGWREVPPLQRTVASPELVTDPSGFRAGLGTWQNASFLGTLGHLVSPEAPSGVGHGLTTPPPPADTPNPAARTPPTVSREVGPVVAREFATPRSAPVQRVAEGAATLDTPEVVEPLISARPPDERIRQLTTLPLATPRPTAAAGDLPQAASPSPPVQRSAAFGLGEPLTELPPTAQRTPVASTGALTPEQPEVVPPEPPRGDAPSRPLLTDDPLAVRTADTGTASAPTPTAPPVPLRRATASGTPVAAEPAPAAGPVVPLVAQRSVPLFSGAYDMPDRPGGSGPVPVAEPPVVPVRWSAAVGPARTSPGVTAAGGASATNPPTTSTAQRSTAPATRRSMAPTAAAPPPRATGQRPTAPVPATAPTALARPLVDAGSVAVAAGVAQRMADGSVVFPPPRVPSVPPAPSVQRIQRARFLPPVQRDAMGPEPPDAPAPDPPTPPDLPAEPPSAPPPAEPPSAGPPFEPAPEPSPAGAPHDGTPGEPGGHGGKGGAPKVDDELVRALYGPLSRLLKAELRLERERAGHLINTRH</sequence>
<organism evidence="2 3">
    <name type="scientific">Streptomyces mordarskii</name>
    <dbReference type="NCBI Taxonomy" id="1226758"/>
    <lineage>
        <taxon>Bacteria</taxon>
        <taxon>Bacillati</taxon>
        <taxon>Actinomycetota</taxon>
        <taxon>Actinomycetes</taxon>
        <taxon>Kitasatosporales</taxon>
        <taxon>Streptomycetaceae</taxon>
        <taxon>Streptomyces</taxon>
    </lineage>
</organism>
<proteinExistence type="predicted"/>
<gene>
    <name evidence="2" type="ORF">GCM10010390_56390</name>
</gene>
<dbReference type="EMBL" id="BAAABZ010000053">
    <property type="protein sequence ID" value="GAA0546926.1"/>
    <property type="molecule type" value="Genomic_DNA"/>
</dbReference>
<feature type="compositionally biased region" description="Low complexity" evidence="1">
    <location>
        <begin position="168"/>
        <end position="178"/>
    </location>
</feature>
<feature type="region of interest" description="Disordered" evidence="1">
    <location>
        <begin position="456"/>
        <end position="529"/>
    </location>
</feature>
<feature type="region of interest" description="Disordered" evidence="1">
    <location>
        <begin position="339"/>
        <end position="396"/>
    </location>
</feature>
<feature type="compositionally biased region" description="Pro residues" evidence="1">
    <location>
        <begin position="429"/>
        <end position="441"/>
    </location>
</feature>
<feature type="region of interest" description="Disordered" evidence="1">
    <location>
        <begin position="168"/>
        <end position="245"/>
    </location>
</feature>
<feature type="region of interest" description="Disordered" evidence="1">
    <location>
        <begin position="427"/>
        <end position="446"/>
    </location>
</feature>
<comment type="caution">
    <text evidence="2">The sequence shown here is derived from an EMBL/GenBank/DDBJ whole genome shotgun (WGS) entry which is preliminary data.</text>
</comment>
<reference evidence="3" key="1">
    <citation type="journal article" date="2019" name="Int. J. Syst. Evol. Microbiol.">
        <title>The Global Catalogue of Microorganisms (GCM) 10K type strain sequencing project: providing services to taxonomists for standard genome sequencing and annotation.</title>
        <authorList>
            <consortium name="The Broad Institute Genomics Platform"/>
            <consortium name="The Broad Institute Genome Sequencing Center for Infectious Disease"/>
            <person name="Wu L."/>
            <person name="Ma J."/>
        </authorList>
    </citation>
    <scope>NUCLEOTIDE SEQUENCE [LARGE SCALE GENOMIC DNA]</scope>
    <source>
        <strain evidence="3">JCM 5052</strain>
    </source>
</reference>
<feature type="compositionally biased region" description="Low complexity" evidence="1">
    <location>
        <begin position="351"/>
        <end position="378"/>
    </location>
</feature>
<feature type="compositionally biased region" description="Polar residues" evidence="1">
    <location>
        <begin position="14"/>
        <end position="24"/>
    </location>
</feature>
<feature type="region of interest" description="Disordered" evidence="1">
    <location>
        <begin position="83"/>
        <end position="115"/>
    </location>
</feature>
<dbReference type="Proteomes" id="UP001501576">
    <property type="component" value="Unassembled WGS sequence"/>
</dbReference>
<feature type="region of interest" description="Disordered" evidence="1">
    <location>
        <begin position="254"/>
        <end position="273"/>
    </location>
</feature>
<feature type="compositionally biased region" description="Polar residues" evidence="1">
    <location>
        <begin position="210"/>
        <end position="220"/>
    </location>
</feature>
<feature type="compositionally biased region" description="Low complexity" evidence="1">
    <location>
        <begin position="254"/>
        <end position="263"/>
    </location>
</feature>
<keyword evidence="3" id="KW-1185">Reference proteome</keyword>
<feature type="compositionally biased region" description="Pro residues" evidence="1">
    <location>
        <begin position="462"/>
        <end position="507"/>
    </location>
</feature>